<comment type="caution">
    <text evidence="18">The sequence shown here is derived from an EMBL/GenBank/DDBJ whole genome shotgun (WGS) entry which is preliminary data.</text>
</comment>
<keyword evidence="7 14" id="KW-0547">Nucleotide-binding</keyword>
<dbReference type="InterPro" id="IPR000713">
    <property type="entry name" value="Mur_ligase_N"/>
</dbReference>
<keyword evidence="11 14" id="KW-0131">Cell cycle</keyword>
<name>A0A9X7FG54_9BIFI</name>
<keyword evidence="9 14" id="KW-0133">Cell shape</keyword>
<accession>A0A9X7FG54</accession>
<evidence type="ECO:0000256" key="12">
    <source>
        <dbReference type="ARBA" id="ARBA00023316"/>
    </source>
</evidence>
<sequence>MTNLNSNTTSFHNNIDLNPVKSAFDDSQTISKLGRVHFIGIGGAGMSVLAEMLHEEGVSVSGCDREANDHTQRLEELGIEVEIGQSASHVEHADVLVYSSAIKPSNPEIMAAHERGIKLVHRSDILALLLSAKTGVTVAGAHGKTTTSSLLSHILTVAAAGDLADPSYAIGGSIQAADGTVLDGGHAGNGIVMVAEADESDGSFEKYSPSIAIVTNAEADHLDHYGSSERYREAFVEHVSHAINNVIICAEDEGARKVLEAMPDNILNKTIAYGNLDTWSMKVSSRVQKLAMFASIEHENEQAVSGREMFTLVLPEKILDEHAKCSNKVQVSLLIPGLHNALNASAAIVAAVLLGMNPEDAARGAESFRGASRRFDIRGCVDGVTVVDDYAHHPTEIAALLRAARRKYTSSTLRVLFQPHLFSRTQAFASEFAKSLALADDVIVTGIFPAREKQEDFPNINAETIVKAAKLQNLDVKIEAVDDMREAALKLASRAKSGDVLLTVGAGSITAMTSVMLEAL</sequence>
<dbReference type="Pfam" id="PF01225">
    <property type="entry name" value="Mur_ligase"/>
    <property type="match status" value="1"/>
</dbReference>
<dbReference type="Gene3D" id="3.90.190.20">
    <property type="entry name" value="Mur ligase, C-terminal domain"/>
    <property type="match status" value="1"/>
</dbReference>
<dbReference type="GO" id="GO:0005524">
    <property type="term" value="F:ATP binding"/>
    <property type="evidence" value="ECO:0007669"/>
    <property type="project" value="UniProtKB-UniRule"/>
</dbReference>
<evidence type="ECO:0000256" key="1">
    <source>
        <dbReference type="ARBA" id="ARBA00004496"/>
    </source>
</evidence>
<evidence type="ECO:0000256" key="4">
    <source>
        <dbReference type="ARBA" id="ARBA00022490"/>
    </source>
</evidence>
<feature type="domain" description="Mur ligase C-terminal" evidence="16">
    <location>
        <begin position="373"/>
        <end position="507"/>
    </location>
</feature>
<evidence type="ECO:0000256" key="11">
    <source>
        <dbReference type="ARBA" id="ARBA00023306"/>
    </source>
</evidence>
<evidence type="ECO:0000256" key="5">
    <source>
        <dbReference type="ARBA" id="ARBA00022598"/>
    </source>
</evidence>
<dbReference type="InterPro" id="IPR036615">
    <property type="entry name" value="Mur_ligase_C_dom_sf"/>
</dbReference>
<protein>
    <recommendedName>
        <fullName evidence="3 14">UDP-N-acetylmuramate--L-alanine ligase</fullName>
        <ecNumber evidence="3 14">6.3.2.8</ecNumber>
    </recommendedName>
    <alternativeName>
        <fullName evidence="14">UDP-N-acetylmuramoyl-L-alanine synthetase</fullName>
    </alternativeName>
</protein>
<dbReference type="Gene3D" id="3.40.1190.10">
    <property type="entry name" value="Mur-like, catalytic domain"/>
    <property type="match status" value="1"/>
</dbReference>
<feature type="domain" description="Mur ligase N-terminal catalytic" evidence="15">
    <location>
        <begin position="36"/>
        <end position="133"/>
    </location>
</feature>
<dbReference type="Proteomes" id="UP000235293">
    <property type="component" value="Unassembled WGS sequence"/>
</dbReference>
<evidence type="ECO:0000256" key="14">
    <source>
        <dbReference type="HAMAP-Rule" id="MF_00046"/>
    </source>
</evidence>
<dbReference type="SUPFAM" id="SSF53244">
    <property type="entry name" value="MurD-like peptide ligases, peptide-binding domain"/>
    <property type="match status" value="1"/>
</dbReference>
<feature type="domain" description="Mur ligase central" evidence="17">
    <location>
        <begin position="138"/>
        <end position="351"/>
    </location>
</feature>
<keyword evidence="12 14" id="KW-0961">Cell wall biogenesis/degradation</keyword>
<evidence type="ECO:0000256" key="9">
    <source>
        <dbReference type="ARBA" id="ARBA00022960"/>
    </source>
</evidence>
<evidence type="ECO:0000256" key="3">
    <source>
        <dbReference type="ARBA" id="ARBA00012211"/>
    </source>
</evidence>
<dbReference type="PANTHER" id="PTHR43445:SF3">
    <property type="entry name" value="UDP-N-ACETYLMURAMATE--L-ALANINE LIGASE"/>
    <property type="match status" value="1"/>
</dbReference>
<organism evidence="18 19">
    <name type="scientific">Gardnerella swidsinskii</name>
    <dbReference type="NCBI Taxonomy" id="2792979"/>
    <lineage>
        <taxon>Bacteria</taxon>
        <taxon>Bacillati</taxon>
        <taxon>Actinomycetota</taxon>
        <taxon>Actinomycetes</taxon>
        <taxon>Bifidobacteriales</taxon>
        <taxon>Bifidobacteriaceae</taxon>
        <taxon>Gardnerella</taxon>
    </lineage>
</organism>
<dbReference type="AlphaFoldDB" id="A0A9X7FG54"/>
<comment type="function">
    <text evidence="14">Cell wall formation.</text>
</comment>
<dbReference type="SUPFAM" id="SSF53623">
    <property type="entry name" value="MurD-like peptide ligases, catalytic domain"/>
    <property type="match status" value="1"/>
</dbReference>
<dbReference type="Pfam" id="PF08245">
    <property type="entry name" value="Mur_ligase_M"/>
    <property type="match status" value="1"/>
</dbReference>
<dbReference type="GO" id="GO:0009252">
    <property type="term" value="P:peptidoglycan biosynthetic process"/>
    <property type="evidence" value="ECO:0007669"/>
    <property type="project" value="UniProtKB-UniRule"/>
</dbReference>
<dbReference type="GO" id="GO:0051301">
    <property type="term" value="P:cell division"/>
    <property type="evidence" value="ECO:0007669"/>
    <property type="project" value="UniProtKB-KW"/>
</dbReference>
<proteinExistence type="inferred from homology"/>
<evidence type="ECO:0000259" key="17">
    <source>
        <dbReference type="Pfam" id="PF08245"/>
    </source>
</evidence>
<reference evidence="18 19" key="1">
    <citation type="submission" date="2017-09" db="EMBL/GenBank/DDBJ databases">
        <title>Bacterial strain isolated from the female urinary microbiota.</title>
        <authorList>
            <person name="Thomas-White K."/>
            <person name="Kumar N."/>
            <person name="Forster S."/>
            <person name="Putonti C."/>
            <person name="Lawley T."/>
            <person name="Wolfe A.J."/>
        </authorList>
    </citation>
    <scope>NUCLEOTIDE SEQUENCE [LARGE SCALE GENOMIC DNA]</scope>
    <source>
        <strain evidence="18 19">UMB0411</strain>
    </source>
</reference>
<dbReference type="GO" id="GO:0008763">
    <property type="term" value="F:UDP-N-acetylmuramate-L-alanine ligase activity"/>
    <property type="evidence" value="ECO:0007669"/>
    <property type="project" value="UniProtKB-UniRule"/>
</dbReference>
<dbReference type="GO" id="GO:0005737">
    <property type="term" value="C:cytoplasm"/>
    <property type="evidence" value="ECO:0007669"/>
    <property type="project" value="UniProtKB-SubCell"/>
</dbReference>
<dbReference type="GO" id="GO:0008360">
    <property type="term" value="P:regulation of cell shape"/>
    <property type="evidence" value="ECO:0007669"/>
    <property type="project" value="UniProtKB-KW"/>
</dbReference>
<evidence type="ECO:0000259" key="15">
    <source>
        <dbReference type="Pfam" id="PF01225"/>
    </source>
</evidence>
<evidence type="ECO:0000256" key="10">
    <source>
        <dbReference type="ARBA" id="ARBA00022984"/>
    </source>
</evidence>
<dbReference type="InterPro" id="IPR036565">
    <property type="entry name" value="Mur-like_cat_sf"/>
</dbReference>
<keyword evidence="8 14" id="KW-0067">ATP-binding</keyword>
<dbReference type="Pfam" id="PF02875">
    <property type="entry name" value="Mur_ligase_C"/>
    <property type="match status" value="1"/>
</dbReference>
<feature type="binding site" evidence="14">
    <location>
        <begin position="140"/>
        <end position="146"/>
    </location>
    <ligand>
        <name>ATP</name>
        <dbReference type="ChEBI" id="CHEBI:30616"/>
    </ligand>
</feature>
<dbReference type="InterPro" id="IPR005758">
    <property type="entry name" value="UDP-N-AcMur_Ala_ligase_MurC"/>
</dbReference>
<evidence type="ECO:0000313" key="19">
    <source>
        <dbReference type="Proteomes" id="UP000235293"/>
    </source>
</evidence>
<dbReference type="EMBL" id="PNGY01000001">
    <property type="protein sequence ID" value="PMC55544.1"/>
    <property type="molecule type" value="Genomic_DNA"/>
</dbReference>
<keyword evidence="5 14" id="KW-0436">Ligase</keyword>
<keyword evidence="4 14" id="KW-0963">Cytoplasm</keyword>
<evidence type="ECO:0000256" key="2">
    <source>
        <dbReference type="ARBA" id="ARBA00004752"/>
    </source>
</evidence>
<evidence type="ECO:0000313" key="18">
    <source>
        <dbReference type="EMBL" id="PMC55544.1"/>
    </source>
</evidence>
<dbReference type="Gene3D" id="3.40.50.720">
    <property type="entry name" value="NAD(P)-binding Rossmann-like Domain"/>
    <property type="match status" value="1"/>
</dbReference>
<comment type="similarity">
    <text evidence="14">Belongs to the MurCDEF family.</text>
</comment>
<gene>
    <name evidence="14 18" type="primary">murC</name>
    <name evidence="18" type="ORF">CJ213_05640</name>
</gene>
<dbReference type="HAMAP" id="MF_00046">
    <property type="entry name" value="MurC"/>
    <property type="match status" value="1"/>
</dbReference>
<keyword evidence="6 14" id="KW-0132">Cell division</keyword>
<evidence type="ECO:0000256" key="7">
    <source>
        <dbReference type="ARBA" id="ARBA00022741"/>
    </source>
</evidence>
<dbReference type="GO" id="GO:0071555">
    <property type="term" value="P:cell wall organization"/>
    <property type="evidence" value="ECO:0007669"/>
    <property type="project" value="UniProtKB-KW"/>
</dbReference>
<dbReference type="RefSeq" id="WP_102155663.1">
    <property type="nucleotide sequence ID" value="NZ_CP083176.1"/>
</dbReference>
<dbReference type="InterPro" id="IPR050061">
    <property type="entry name" value="MurCDEF_pg_biosynth"/>
</dbReference>
<dbReference type="NCBIfam" id="TIGR01082">
    <property type="entry name" value="murC"/>
    <property type="match status" value="1"/>
</dbReference>
<dbReference type="EC" id="6.3.2.8" evidence="3 14"/>
<dbReference type="PANTHER" id="PTHR43445">
    <property type="entry name" value="UDP-N-ACETYLMURAMATE--L-ALANINE LIGASE-RELATED"/>
    <property type="match status" value="1"/>
</dbReference>
<comment type="pathway">
    <text evidence="2 14">Cell wall biogenesis; peptidoglycan biosynthesis.</text>
</comment>
<evidence type="ECO:0000256" key="8">
    <source>
        <dbReference type="ARBA" id="ARBA00022840"/>
    </source>
</evidence>
<evidence type="ECO:0000256" key="13">
    <source>
        <dbReference type="ARBA" id="ARBA00047833"/>
    </source>
</evidence>
<keyword evidence="10 14" id="KW-0573">Peptidoglycan synthesis</keyword>
<dbReference type="InterPro" id="IPR013221">
    <property type="entry name" value="Mur_ligase_cen"/>
</dbReference>
<evidence type="ECO:0000256" key="6">
    <source>
        <dbReference type="ARBA" id="ARBA00022618"/>
    </source>
</evidence>
<dbReference type="InterPro" id="IPR004101">
    <property type="entry name" value="Mur_ligase_C"/>
</dbReference>
<evidence type="ECO:0000259" key="16">
    <source>
        <dbReference type="Pfam" id="PF02875"/>
    </source>
</evidence>
<comment type="subcellular location">
    <subcellularLocation>
        <location evidence="1 14">Cytoplasm</location>
    </subcellularLocation>
</comment>
<dbReference type="SUPFAM" id="SSF51984">
    <property type="entry name" value="MurCD N-terminal domain"/>
    <property type="match status" value="1"/>
</dbReference>
<comment type="catalytic activity">
    <reaction evidence="13 14">
        <text>UDP-N-acetyl-alpha-D-muramate + L-alanine + ATP = UDP-N-acetyl-alpha-D-muramoyl-L-alanine + ADP + phosphate + H(+)</text>
        <dbReference type="Rhea" id="RHEA:23372"/>
        <dbReference type="ChEBI" id="CHEBI:15378"/>
        <dbReference type="ChEBI" id="CHEBI:30616"/>
        <dbReference type="ChEBI" id="CHEBI:43474"/>
        <dbReference type="ChEBI" id="CHEBI:57972"/>
        <dbReference type="ChEBI" id="CHEBI:70757"/>
        <dbReference type="ChEBI" id="CHEBI:83898"/>
        <dbReference type="ChEBI" id="CHEBI:456216"/>
        <dbReference type="EC" id="6.3.2.8"/>
    </reaction>
</comment>